<comment type="caution">
    <text evidence="2">The sequence shown here is derived from an EMBL/GenBank/DDBJ whole genome shotgun (WGS) entry which is preliminary data.</text>
</comment>
<feature type="compositionally biased region" description="Low complexity" evidence="1">
    <location>
        <begin position="132"/>
        <end position="145"/>
    </location>
</feature>
<evidence type="ECO:0000256" key="1">
    <source>
        <dbReference type="SAM" id="MobiDB-lite"/>
    </source>
</evidence>
<feature type="compositionally biased region" description="Polar residues" evidence="1">
    <location>
        <begin position="39"/>
        <end position="52"/>
    </location>
</feature>
<keyword evidence="3" id="KW-1185">Reference proteome</keyword>
<feature type="non-terminal residue" evidence="2">
    <location>
        <position position="381"/>
    </location>
</feature>
<feature type="compositionally biased region" description="Basic and acidic residues" evidence="1">
    <location>
        <begin position="1"/>
        <end position="12"/>
    </location>
</feature>
<feature type="compositionally biased region" description="Gly residues" evidence="1">
    <location>
        <begin position="333"/>
        <end position="342"/>
    </location>
</feature>
<feature type="compositionally biased region" description="Basic and acidic residues" evidence="1">
    <location>
        <begin position="196"/>
        <end position="206"/>
    </location>
</feature>
<feature type="compositionally biased region" description="Polar residues" evidence="1">
    <location>
        <begin position="274"/>
        <end position="285"/>
    </location>
</feature>
<dbReference type="GO" id="GO:0016301">
    <property type="term" value="F:kinase activity"/>
    <property type="evidence" value="ECO:0007669"/>
    <property type="project" value="UniProtKB-KW"/>
</dbReference>
<dbReference type="AlphaFoldDB" id="A0A7L0UY99"/>
<keyword evidence="2" id="KW-0418">Kinase</keyword>
<feature type="non-terminal residue" evidence="2">
    <location>
        <position position="1"/>
    </location>
</feature>
<feature type="region of interest" description="Disordered" evidence="1">
    <location>
        <begin position="132"/>
        <end position="167"/>
    </location>
</feature>
<feature type="region of interest" description="Disordered" evidence="1">
    <location>
        <begin position="329"/>
        <end position="381"/>
    </location>
</feature>
<reference evidence="2 3" key="1">
    <citation type="submission" date="2019-09" db="EMBL/GenBank/DDBJ databases">
        <title>Bird 10,000 Genomes (B10K) Project - Family phase.</title>
        <authorList>
            <person name="Zhang G."/>
        </authorList>
    </citation>
    <scope>NUCLEOTIDE SEQUENCE [LARGE SCALE GENOMIC DNA]</scope>
    <source>
        <strain evidence="2">B10K-DU-001-35</strain>
        <tissue evidence="2">Muscle</tissue>
    </source>
</reference>
<accession>A0A7L0UY99</accession>
<evidence type="ECO:0000313" key="2">
    <source>
        <dbReference type="EMBL" id="NXL71632.1"/>
    </source>
</evidence>
<sequence>LPHWQDCHELWSKKRRRQRQSGMAVEEPPVSKVSRKETTSVTSTDTVKNNSSPVPPQPAQLKAEPGAADAVGLGDITQQLNQSELAVLLNLLQSQTDLSVPQMAQLLNVHSNPEMQQQLEALNQSITALTEATAQQQHEPPAAAEEAIEEPPVEVPEEQQTPEAASAQGDMQNVLAVLLSQLMKSQEPGITLEESNGEKSSSEQRGPRKTPTRHPEESTAPDYGRSHPARTYSTDSSEGGFGAEELNPGQTLLEPSAQPLGKSRTFLGSVSHLGESSSYQGTGSVQFPGDQDLRFARVPVAIQSLGQSFSKSEGSNNNALVHPEAKMQSYGELGPGTAGSSGAGTAHSWGAPTQAPSSYGKTFRGPGRVPPRGGRGRGVPY</sequence>
<evidence type="ECO:0000313" key="3">
    <source>
        <dbReference type="Proteomes" id="UP000558164"/>
    </source>
</evidence>
<dbReference type="EMBL" id="VXAX01001570">
    <property type="protein sequence ID" value="NXL71632.1"/>
    <property type="molecule type" value="Genomic_DNA"/>
</dbReference>
<dbReference type="OrthoDB" id="28397at2759"/>
<keyword evidence="2" id="KW-0808">Transferase</keyword>
<organism evidence="2 3">
    <name type="scientific">Leptocoma aspasia</name>
    <dbReference type="NCBI Taxonomy" id="2585812"/>
    <lineage>
        <taxon>Eukaryota</taxon>
        <taxon>Metazoa</taxon>
        <taxon>Chordata</taxon>
        <taxon>Craniata</taxon>
        <taxon>Vertebrata</taxon>
        <taxon>Euteleostomi</taxon>
        <taxon>Archelosauria</taxon>
        <taxon>Archosauria</taxon>
        <taxon>Dinosauria</taxon>
        <taxon>Saurischia</taxon>
        <taxon>Theropoda</taxon>
        <taxon>Coelurosauria</taxon>
        <taxon>Aves</taxon>
        <taxon>Neognathae</taxon>
        <taxon>Neoaves</taxon>
        <taxon>Telluraves</taxon>
        <taxon>Australaves</taxon>
        <taxon>Passeriformes</taxon>
        <taxon>Passeroidea</taxon>
        <taxon>Nectariniidae</taxon>
        <taxon>Leptocoma</taxon>
    </lineage>
</organism>
<dbReference type="Proteomes" id="UP000558164">
    <property type="component" value="Unassembled WGS sequence"/>
</dbReference>
<feature type="region of interest" description="Disordered" evidence="1">
    <location>
        <begin position="1"/>
        <end position="66"/>
    </location>
</feature>
<feature type="region of interest" description="Disordered" evidence="1">
    <location>
        <begin position="191"/>
        <end position="288"/>
    </location>
</feature>
<feature type="compositionally biased region" description="Low complexity" evidence="1">
    <location>
        <begin position="364"/>
        <end position="381"/>
    </location>
</feature>
<proteinExistence type="predicted"/>
<feature type="compositionally biased region" description="Acidic residues" evidence="1">
    <location>
        <begin position="146"/>
        <end position="157"/>
    </location>
</feature>
<name>A0A7L0UY99_9PASE</name>
<protein>
    <submittedName>
        <fullName evidence="2">CDK12 kinase</fullName>
    </submittedName>
</protein>
<gene>
    <name evidence="2" type="primary">Cdk12</name>
    <name evidence="2" type="ORF">LEPASP_R02610</name>
</gene>